<reference evidence="9 10" key="1">
    <citation type="submission" date="2018-06" db="EMBL/GenBank/DDBJ databases">
        <title>Comparative genomics reveals the genomic features of Rhizophagus irregularis, R. cerebriforme, R. diaphanum and Gigaspora rosea, and their symbiotic lifestyle signature.</title>
        <authorList>
            <person name="Morin E."/>
            <person name="San Clemente H."/>
            <person name="Chen E.C.H."/>
            <person name="De La Providencia I."/>
            <person name="Hainaut M."/>
            <person name="Kuo A."/>
            <person name="Kohler A."/>
            <person name="Murat C."/>
            <person name="Tang N."/>
            <person name="Roy S."/>
            <person name="Loubradou J."/>
            <person name="Henrissat B."/>
            <person name="Grigoriev I.V."/>
            <person name="Corradi N."/>
            <person name="Roux C."/>
            <person name="Martin F.M."/>
        </authorList>
    </citation>
    <scope>NUCLEOTIDE SEQUENCE [LARGE SCALE GENOMIC DNA]</scope>
    <source>
        <strain evidence="9 10">DAOM 194757</strain>
    </source>
</reference>
<dbReference type="GO" id="GO:0004842">
    <property type="term" value="F:ubiquitin-protein transferase activity"/>
    <property type="evidence" value="ECO:0007669"/>
    <property type="project" value="InterPro"/>
</dbReference>
<dbReference type="EMBL" id="QKWP01001057">
    <property type="protein sequence ID" value="RIB12125.1"/>
    <property type="molecule type" value="Genomic_DNA"/>
</dbReference>
<dbReference type="PANTHER" id="PTHR22605">
    <property type="entry name" value="RZ-TYPE DOMAIN-CONTAINING PROTEIN"/>
    <property type="match status" value="1"/>
</dbReference>
<keyword evidence="6" id="KW-0391">Immunity</keyword>
<evidence type="ECO:0000256" key="5">
    <source>
        <dbReference type="ARBA" id="ARBA00022833"/>
    </source>
</evidence>
<dbReference type="STRING" id="44941.A0A397UPD5"/>
<evidence type="ECO:0000313" key="10">
    <source>
        <dbReference type="Proteomes" id="UP000266673"/>
    </source>
</evidence>
<comment type="subcellular location">
    <subcellularLocation>
        <location evidence="1">Cytoplasm</location>
    </subcellularLocation>
</comment>
<evidence type="ECO:0000256" key="4">
    <source>
        <dbReference type="ARBA" id="ARBA00022771"/>
    </source>
</evidence>
<dbReference type="InterPro" id="IPR046439">
    <property type="entry name" value="ZF_RZ_dom"/>
</dbReference>
<evidence type="ECO:0000256" key="6">
    <source>
        <dbReference type="ARBA" id="ARBA00022859"/>
    </source>
</evidence>
<dbReference type="GO" id="GO:0005737">
    <property type="term" value="C:cytoplasm"/>
    <property type="evidence" value="ECO:0007669"/>
    <property type="project" value="UniProtKB-SubCell"/>
</dbReference>
<accession>A0A397UPD5</accession>
<sequence>MANKSDNPLKHTCIILHLKRQHVTSTVSPFNFMCGWDQITIEALDPQEYPLITYMNDNLVDILNTSFKFEEIINRELLWCLLCMKFPQTYESANYLKMLVQQIPCDREFVDWLKSKTFNWLKNNLPEDWQLDVATNKANLYLYSSFSLALQTYICNLVRKPVAQLLFAAEKVSGLLIFGNDLATFNNFSFWKPAFMDTKILNIDSMIEPRPDIYQVPKKIDGLRLPFSISFMEWINKFKGLYQDDVIASEENIDDETDELQSDIVNVCIERFSESLMSIIPALNLLQNDLADLYFKDFVTFILRGDNNYNQLLCWIISHNMKQETPDPIKLHAFWWNNADLVLAEFQLILLCPSIINKILDIEFDESKELDFEDYLLKLVSDIMINNLFNVIIKDDSKDKGIEIEEEGTENEMHCRLQLWQCEVAKILSLSCKLETSFENPSLQKLKVYNDLSKSFPWTQLLEIRHLDMNAEDDDIFDEQIINLVLDKFDKVEKTEISLLSRHSFIYRCLDIIPLESTIRSHFYKKIFSQEPLPLTFYTIYLIFEAENREQEELLFFKLIDNIDVFNDSQQLQDIENTLFEQKNSAMATLCCDVIQAQFFMKCEFRELFEYFLKAINILIDSKAKTLQLVTAIALLKAIADELWNHTRSIKTNLEFTFEDDENENDIIDVLNQRLKIDHNLIYSFKIYLLKALRLKGLLIDEIKQFCNMNQQLLPWVINLEWNDYNRLGFNPYLYFEQFKRINESSRKMIQSDELYSETIFNTFIENNDIVQKISFAGMVISNFYIIRASRNLNQAESILKQKISSCLESSQLQQNYKTYLINFMSNINQLYKLDPNVENTEMFISSVVAHIVALHISIPANASPLAAYMQELHEYNDTYILTSPSDELSIITNAIISAEKGTRRYKCKCGYIYFIGNCGRPKQESDCPQCKKKVGAKAYHVLVDESNEIDNDKITQTIDVNDKKGYMVEECIDDINYSIRTMHRATYRILHLFLHSIIGIQANSPAAIAFISSQDNDITSYCKRHIENDWNVLKNNFACEDETLALVIHAILSEMSQELQQDIEKFTTSNQREAWEEQFNQQYVLPKIKNFMGTANDFRMKIANSQPKTEDEINETMNITEEYNVNYLPRLWRLIVDSMPLANCKICKTTFFKSFSSNREGKAYNLTFQQFINDESKNDGTGKTKRSLEKLFEEFANSWNIVIPNIKKYRYQCRELPSDIPKMHSDLSVIYGLYEPIDESLFLCAAIEFMSLKFIEEIDGQETIYCIPSIFLENVKPENIIHYKDISEIFIYSQYDLRIGHGQEIQYDLYKIEAELAIEFVSAKRIIECIEDNLYLNKFIYRKELFTGSMRILREIKDLLHQEPIPDDKKPIKVENPKELLSTLEIIFCFLKRTSGEDCNILITDYISKWMKLAVLKKNNSSYDLLTRSRLQLKHVVALYELIEEYVAEVVLSCIPLKYQNKLNESMKLEIMDAIDIERTVSSKFIKIPAEAFVTALKRFIVRYLSTVCKISESDPLSIYLVDDESLECWPDYVSIEVLQDKFPKTLLVSHAYDAYQFVKEEIERINLIYQEELMMKQNQENQAKQKKKKEKRKDKPFRKT</sequence>
<evidence type="ECO:0000313" key="9">
    <source>
        <dbReference type="EMBL" id="RIB12125.1"/>
    </source>
</evidence>
<dbReference type="Proteomes" id="UP000266673">
    <property type="component" value="Unassembled WGS sequence"/>
</dbReference>
<dbReference type="PANTHER" id="PTHR22605:SF1">
    <property type="entry name" value="RZ-TYPE DOMAIN-CONTAINING PROTEIN"/>
    <property type="match status" value="1"/>
</dbReference>
<evidence type="ECO:0000256" key="7">
    <source>
        <dbReference type="SAM" id="MobiDB-lite"/>
    </source>
</evidence>
<gene>
    <name evidence="9" type="ORF">C2G38_2201522</name>
</gene>
<evidence type="ECO:0000256" key="2">
    <source>
        <dbReference type="ARBA" id="ARBA00022490"/>
    </source>
</evidence>
<keyword evidence="2" id="KW-0963">Cytoplasm</keyword>
<keyword evidence="5" id="KW-0862">Zinc</keyword>
<name>A0A397UPD5_9GLOM</name>
<feature type="region of interest" description="Disordered" evidence="7">
    <location>
        <begin position="1581"/>
        <end position="1602"/>
    </location>
</feature>
<evidence type="ECO:0000256" key="3">
    <source>
        <dbReference type="ARBA" id="ARBA00022723"/>
    </source>
</evidence>
<comment type="caution">
    <text evidence="9">The sequence shown here is derived from an EMBL/GenBank/DDBJ whole genome shotgun (WGS) entry which is preliminary data.</text>
</comment>
<feature type="compositionally biased region" description="Basic residues" evidence="7">
    <location>
        <begin position="1586"/>
        <end position="1602"/>
    </location>
</feature>
<evidence type="ECO:0000259" key="8">
    <source>
        <dbReference type="PROSITE" id="PS51981"/>
    </source>
</evidence>
<dbReference type="PROSITE" id="PS51981">
    <property type="entry name" value="ZF_RZ"/>
    <property type="match status" value="1"/>
</dbReference>
<dbReference type="GO" id="GO:0002376">
    <property type="term" value="P:immune system process"/>
    <property type="evidence" value="ECO:0007669"/>
    <property type="project" value="UniProtKB-KW"/>
</dbReference>
<proteinExistence type="predicted"/>
<dbReference type="InterPro" id="IPR031248">
    <property type="entry name" value="RNF213"/>
</dbReference>
<dbReference type="GO" id="GO:0008270">
    <property type="term" value="F:zinc ion binding"/>
    <property type="evidence" value="ECO:0007669"/>
    <property type="project" value="UniProtKB-KW"/>
</dbReference>
<keyword evidence="4" id="KW-0863">Zinc-finger</keyword>
<evidence type="ECO:0000256" key="1">
    <source>
        <dbReference type="ARBA" id="ARBA00004496"/>
    </source>
</evidence>
<feature type="domain" description="RZ-type" evidence="8">
    <location>
        <begin position="884"/>
        <end position="958"/>
    </location>
</feature>
<dbReference type="GO" id="GO:0016887">
    <property type="term" value="F:ATP hydrolysis activity"/>
    <property type="evidence" value="ECO:0007669"/>
    <property type="project" value="InterPro"/>
</dbReference>
<dbReference type="Pfam" id="PF20173">
    <property type="entry name" value="ZnF_RZ-type"/>
    <property type="match status" value="1"/>
</dbReference>
<protein>
    <recommendedName>
        <fullName evidence="8">RZ-type domain-containing protein</fullName>
    </recommendedName>
</protein>
<keyword evidence="10" id="KW-1185">Reference proteome</keyword>
<keyword evidence="3" id="KW-0479">Metal-binding</keyword>
<dbReference type="OrthoDB" id="2423195at2759"/>
<organism evidence="9 10">
    <name type="scientific">Gigaspora rosea</name>
    <dbReference type="NCBI Taxonomy" id="44941"/>
    <lineage>
        <taxon>Eukaryota</taxon>
        <taxon>Fungi</taxon>
        <taxon>Fungi incertae sedis</taxon>
        <taxon>Mucoromycota</taxon>
        <taxon>Glomeromycotina</taxon>
        <taxon>Glomeromycetes</taxon>
        <taxon>Diversisporales</taxon>
        <taxon>Gigasporaceae</taxon>
        <taxon>Gigaspora</taxon>
    </lineage>
</organism>